<reference evidence="2 4" key="2">
    <citation type="submission" date="2019-03" db="EMBL/GenBank/DDBJ databases">
        <title>Genomic Encyclopedia of Type Strains, Phase IV (KMG-IV): sequencing the most valuable type-strain genomes for metagenomic binning, comparative biology and taxonomic classification.</title>
        <authorList>
            <person name="Goeker M."/>
        </authorList>
    </citation>
    <scope>NUCLEOTIDE SEQUENCE [LARGE SCALE GENOMIC DNA]</scope>
    <source>
        <strain evidence="2 4">DSM 3764</strain>
    </source>
</reference>
<dbReference type="Pfam" id="PF14189">
    <property type="entry name" value="DUF4312"/>
    <property type="match status" value="1"/>
</dbReference>
<dbReference type="NCBIfam" id="TIGR03578">
    <property type="entry name" value="EF_0831"/>
    <property type="match status" value="1"/>
</dbReference>
<dbReference type="OrthoDB" id="6433960at2"/>
<evidence type="ECO:0000313" key="3">
    <source>
        <dbReference type="Proteomes" id="UP000255108"/>
    </source>
</evidence>
<sequence length="102" mass="11461">MKEHFQSKVIVSGMGDSKAKAFSDALSQVQRAVMADSQKVLLRIEPQDVLVLKAEEAQIKERFLFLFLPRIRSHYKVQLEVSVSVTAIDTDQVSFTAHPSKS</sequence>
<dbReference type="Proteomes" id="UP000255108">
    <property type="component" value="Unassembled WGS sequence"/>
</dbReference>
<evidence type="ECO:0000313" key="1">
    <source>
        <dbReference type="EMBL" id="STQ89840.1"/>
    </source>
</evidence>
<dbReference type="RefSeq" id="WP_115226243.1">
    <property type="nucleotide sequence ID" value="NZ_CAWOLO010000014.1"/>
</dbReference>
<accession>A0A377Q546</accession>
<dbReference type="AlphaFoldDB" id="A0A377Q546"/>
<dbReference type="InterPro" id="IPR020037">
    <property type="entry name" value="DUF4312"/>
</dbReference>
<keyword evidence="4" id="KW-1185">Reference proteome</keyword>
<evidence type="ECO:0000313" key="4">
    <source>
        <dbReference type="Proteomes" id="UP000295794"/>
    </source>
</evidence>
<name>A0A377Q546_9NEIS</name>
<organism evidence="1 3">
    <name type="scientific">Iodobacter fluviatilis</name>
    <dbReference type="NCBI Taxonomy" id="537"/>
    <lineage>
        <taxon>Bacteria</taxon>
        <taxon>Pseudomonadati</taxon>
        <taxon>Pseudomonadota</taxon>
        <taxon>Betaproteobacteria</taxon>
        <taxon>Neisseriales</taxon>
        <taxon>Chitinibacteraceae</taxon>
        <taxon>Iodobacter</taxon>
    </lineage>
</organism>
<evidence type="ECO:0000313" key="2">
    <source>
        <dbReference type="EMBL" id="TCU82674.1"/>
    </source>
</evidence>
<dbReference type="EMBL" id="UGHR01000001">
    <property type="protein sequence ID" value="STQ89840.1"/>
    <property type="molecule type" value="Genomic_DNA"/>
</dbReference>
<proteinExistence type="predicted"/>
<dbReference type="EMBL" id="SMBT01000014">
    <property type="protein sequence ID" value="TCU82674.1"/>
    <property type="molecule type" value="Genomic_DNA"/>
</dbReference>
<reference evidence="1 3" key="1">
    <citation type="submission" date="2018-06" db="EMBL/GenBank/DDBJ databases">
        <authorList>
            <consortium name="Pathogen Informatics"/>
            <person name="Doyle S."/>
        </authorList>
    </citation>
    <scope>NUCLEOTIDE SEQUENCE [LARGE SCALE GENOMIC DNA]</scope>
    <source>
        <strain evidence="1 3">NCTC11159</strain>
    </source>
</reference>
<protein>
    <submittedName>
        <fullName evidence="2">Uncharacterized protein (TIGR03578 family)</fullName>
    </submittedName>
</protein>
<gene>
    <name evidence="2" type="ORF">EV682_11446</name>
    <name evidence="1" type="ORF">NCTC11159_00891</name>
</gene>
<dbReference type="Proteomes" id="UP000295794">
    <property type="component" value="Unassembled WGS sequence"/>
</dbReference>